<dbReference type="RefSeq" id="WP_244919517.1">
    <property type="nucleotide sequence ID" value="NZ_BDUD01000002.1"/>
</dbReference>
<sequence length="272" mass="29868">MVVGSDAPTENLRVEETAHAPLGGASPSHIESASELEELPVAMGCTTLALVDDAEGESALLLGEKQDCSVESRDCHEGSCSAAPVAQNEFSDKEAIAYQKIEPSRPSASLLAENLVFGDEDKVDHEGTSSAAPVSLNQSEIFEWLDRANLGECPPLWVIQYLLSSKYYASMRATISKFEKQWNLSVVNYQVQKSSEALFTPEHIAIRSKARLLRMEKLKMASLVGENPGFDFLQQCWNDDPALQIVIKKLLAKFPQWGIAIVDGVLVDWRIS</sequence>
<reference evidence="1 2" key="1">
    <citation type="submission" date="2017-06" db="EMBL/GenBank/DDBJ databases">
        <title>Genome sequencing of cyanobaciteial culture collection at National Institute for Environmental Studies (NIES).</title>
        <authorList>
            <person name="Hirose Y."/>
            <person name="Shimura Y."/>
            <person name="Fujisawa T."/>
            <person name="Nakamura Y."/>
            <person name="Kawachi M."/>
        </authorList>
    </citation>
    <scope>NUCLEOTIDE SEQUENCE [LARGE SCALE GENOMIC DNA]</scope>
    <source>
        <strain evidence="1 2">NIES-4072</strain>
    </source>
</reference>
<proteinExistence type="predicted"/>
<evidence type="ECO:0000313" key="1">
    <source>
        <dbReference type="EMBL" id="GBG23212.1"/>
    </source>
</evidence>
<comment type="caution">
    <text evidence="1">The sequence shown here is derived from an EMBL/GenBank/DDBJ whole genome shotgun (WGS) entry which is preliminary data.</text>
</comment>
<dbReference type="EMBL" id="BDUD01000002">
    <property type="protein sequence ID" value="GBG23212.1"/>
    <property type="molecule type" value="Genomic_DNA"/>
</dbReference>
<dbReference type="Proteomes" id="UP000245124">
    <property type="component" value="Unassembled WGS sequence"/>
</dbReference>
<gene>
    <name evidence="1" type="ORF">NIES4072_69240</name>
</gene>
<protein>
    <submittedName>
        <fullName evidence="1">Uncharacterized protein</fullName>
    </submittedName>
</protein>
<organism evidence="1 2">
    <name type="scientific">Nostoc commune NIES-4072</name>
    <dbReference type="NCBI Taxonomy" id="2005467"/>
    <lineage>
        <taxon>Bacteria</taxon>
        <taxon>Bacillati</taxon>
        <taxon>Cyanobacteriota</taxon>
        <taxon>Cyanophyceae</taxon>
        <taxon>Nostocales</taxon>
        <taxon>Nostocaceae</taxon>
        <taxon>Nostoc</taxon>
    </lineage>
</organism>
<evidence type="ECO:0000313" key="2">
    <source>
        <dbReference type="Proteomes" id="UP000245124"/>
    </source>
</evidence>
<accession>A0A2R5FWS1</accession>
<name>A0A2R5FWS1_NOSCO</name>
<keyword evidence="2" id="KW-1185">Reference proteome</keyword>
<dbReference type="AlphaFoldDB" id="A0A2R5FWS1"/>